<proteinExistence type="predicted"/>
<name>A0A0U5GDK8_ASPCI</name>
<dbReference type="EMBL" id="CDMC01000016">
    <property type="protein sequence ID" value="CEL09915.1"/>
    <property type="molecule type" value="Genomic_DNA"/>
</dbReference>
<gene>
    <name evidence="1" type="ORF">ASPCAL13043</name>
</gene>
<accession>A0A0U5GDK8</accession>
<evidence type="ECO:0000313" key="2">
    <source>
        <dbReference type="Proteomes" id="UP000054771"/>
    </source>
</evidence>
<dbReference type="Proteomes" id="UP000054771">
    <property type="component" value="Unassembled WGS sequence"/>
</dbReference>
<organism evidence="1 2">
    <name type="scientific">Aspergillus calidoustus</name>
    <dbReference type="NCBI Taxonomy" id="454130"/>
    <lineage>
        <taxon>Eukaryota</taxon>
        <taxon>Fungi</taxon>
        <taxon>Dikarya</taxon>
        <taxon>Ascomycota</taxon>
        <taxon>Pezizomycotina</taxon>
        <taxon>Eurotiomycetes</taxon>
        <taxon>Eurotiomycetidae</taxon>
        <taxon>Eurotiales</taxon>
        <taxon>Aspergillaceae</taxon>
        <taxon>Aspergillus</taxon>
        <taxon>Aspergillus subgen. Nidulantes</taxon>
    </lineage>
</organism>
<sequence>MEGRIITSDLLENVRQQQIERNISWTMDNGYMSFVTGDRDWAYWRFTLGSLGIRFIELSNISEQSSVGA</sequence>
<dbReference type="AlphaFoldDB" id="A0A0U5GDK8"/>
<keyword evidence="2" id="KW-1185">Reference proteome</keyword>
<protein>
    <submittedName>
        <fullName evidence="1">Uncharacterized protein</fullName>
    </submittedName>
</protein>
<evidence type="ECO:0000313" key="1">
    <source>
        <dbReference type="EMBL" id="CEL09915.1"/>
    </source>
</evidence>
<reference evidence="2" key="1">
    <citation type="journal article" date="2016" name="Genome Announc.">
        <title>Draft genome sequences of fungus Aspergillus calidoustus.</title>
        <authorList>
            <person name="Horn F."/>
            <person name="Linde J."/>
            <person name="Mattern D.J."/>
            <person name="Walther G."/>
            <person name="Guthke R."/>
            <person name="Scherlach K."/>
            <person name="Martin K."/>
            <person name="Brakhage A.A."/>
            <person name="Petzke L."/>
            <person name="Valiante V."/>
        </authorList>
    </citation>
    <scope>NUCLEOTIDE SEQUENCE [LARGE SCALE GENOMIC DNA]</scope>
    <source>
        <strain evidence="2">SF006504</strain>
    </source>
</reference>